<dbReference type="Pfam" id="PF01556">
    <property type="entry name" value="DnaJ_C"/>
    <property type="match status" value="1"/>
</dbReference>
<gene>
    <name evidence="3" type="ORF">METZ01_LOCUS146708</name>
</gene>
<dbReference type="GO" id="GO:0006457">
    <property type="term" value="P:protein folding"/>
    <property type="evidence" value="ECO:0007669"/>
    <property type="project" value="InterPro"/>
</dbReference>
<keyword evidence="1" id="KW-0143">Chaperone</keyword>
<dbReference type="InterPro" id="IPR001623">
    <property type="entry name" value="DnaJ_domain"/>
</dbReference>
<dbReference type="GO" id="GO:0051082">
    <property type="term" value="F:unfolded protein binding"/>
    <property type="evidence" value="ECO:0007669"/>
    <property type="project" value="InterPro"/>
</dbReference>
<evidence type="ECO:0000256" key="1">
    <source>
        <dbReference type="ARBA" id="ARBA00023186"/>
    </source>
</evidence>
<evidence type="ECO:0000259" key="2">
    <source>
        <dbReference type="PROSITE" id="PS50076"/>
    </source>
</evidence>
<name>A0A381ZXN0_9ZZZZ</name>
<dbReference type="InterPro" id="IPR051938">
    <property type="entry name" value="Apopto_cytoskel_mod"/>
</dbReference>
<dbReference type="SMART" id="SM00271">
    <property type="entry name" value="DnaJ"/>
    <property type="match status" value="1"/>
</dbReference>
<dbReference type="SUPFAM" id="SSF49493">
    <property type="entry name" value="HSP40/DnaJ peptide-binding domain"/>
    <property type="match status" value="1"/>
</dbReference>
<protein>
    <recommendedName>
        <fullName evidence="2">J domain-containing protein</fullName>
    </recommendedName>
</protein>
<reference evidence="3" key="1">
    <citation type="submission" date="2018-05" db="EMBL/GenBank/DDBJ databases">
        <authorList>
            <person name="Lanie J.A."/>
            <person name="Ng W.-L."/>
            <person name="Kazmierczak K.M."/>
            <person name="Andrzejewski T.M."/>
            <person name="Davidsen T.M."/>
            <person name="Wayne K.J."/>
            <person name="Tettelin H."/>
            <person name="Glass J.I."/>
            <person name="Rusch D."/>
            <person name="Podicherti R."/>
            <person name="Tsui H.-C.T."/>
            <person name="Winkler M.E."/>
        </authorList>
    </citation>
    <scope>NUCLEOTIDE SEQUENCE</scope>
</reference>
<dbReference type="Gene3D" id="1.10.287.110">
    <property type="entry name" value="DnaJ domain"/>
    <property type="match status" value="1"/>
</dbReference>
<feature type="domain" description="J" evidence="2">
    <location>
        <begin position="10"/>
        <end position="75"/>
    </location>
</feature>
<dbReference type="SUPFAM" id="SSF46565">
    <property type="entry name" value="Chaperone J-domain"/>
    <property type="match status" value="1"/>
</dbReference>
<dbReference type="PANTHER" id="PTHR44145:SF3">
    <property type="entry name" value="DNAJ HOMOLOG SUBFAMILY A MEMBER 3, MITOCHONDRIAL"/>
    <property type="match status" value="1"/>
</dbReference>
<dbReference type="PROSITE" id="PS50076">
    <property type="entry name" value="DNAJ_2"/>
    <property type="match status" value="1"/>
</dbReference>
<dbReference type="InterPro" id="IPR008971">
    <property type="entry name" value="HSP40/DnaJ_pept-bd"/>
</dbReference>
<sequence>MRTRFREFKDYYKILDVAENASDTEIKKSYRKLALEHHPDHNKNDPNSEEKFKQITEAYGVLIDPLKRKEYDRFRADHLAGRTNEYSQFRYTQQDIFEEMLRKGFGKDVFEELNREFSKSGFRSGNSFFQTTLMGGALGGIVRVLGMIPGPIGRVGQGLRIAHMVGTSLFALKKMHDAKSAGNLKDQPNIKKPDILDSVKGVFNKGTNSQNSLDYNLAMTIPPKEALAGTNKKISYEIDGTSEQLMIRIPEKFPNGGKLRIKGKGHSKDKKRGDLILQIKVNS</sequence>
<dbReference type="AlphaFoldDB" id="A0A381ZXN0"/>
<accession>A0A381ZXN0</accession>
<dbReference type="PRINTS" id="PR00625">
    <property type="entry name" value="JDOMAIN"/>
</dbReference>
<dbReference type="InterPro" id="IPR002939">
    <property type="entry name" value="DnaJ_C"/>
</dbReference>
<proteinExistence type="predicted"/>
<dbReference type="CDD" id="cd06257">
    <property type="entry name" value="DnaJ"/>
    <property type="match status" value="1"/>
</dbReference>
<dbReference type="EMBL" id="UINC01023021">
    <property type="protein sequence ID" value="SVA93854.1"/>
    <property type="molecule type" value="Genomic_DNA"/>
</dbReference>
<organism evidence="3">
    <name type="scientific">marine metagenome</name>
    <dbReference type="NCBI Taxonomy" id="408172"/>
    <lineage>
        <taxon>unclassified sequences</taxon>
        <taxon>metagenomes</taxon>
        <taxon>ecological metagenomes</taxon>
    </lineage>
</organism>
<dbReference type="Gene3D" id="2.60.260.20">
    <property type="entry name" value="Urease metallochaperone UreE, N-terminal domain"/>
    <property type="match status" value="1"/>
</dbReference>
<dbReference type="Pfam" id="PF00226">
    <property type="entry name" value="DnaJ"/>
    <property type="match status" value="1"/>
</dbReference>
<dbReference type="PANTHER" id="PTHR44145">
    <property type="entry name" value="DNAJ HOMOLOG SUBFAMILY A MEMBER 3, MITOCHONDRIAL"/>
    <property type="match status" value="1"/>
</dbReference>
<dbReference type="InterPro" id="IPR036869">
    <property type="entry name" value="J_dom_sf"/>
</dbReference>
<evidence type="ECO:0000313" key="3">
    <source>
        <dbReference type="EMBL" id="SVA93854.1"/>
    </source>
</evidence>